<evidence type="ECO:0000313" key="6">
    <source>
        <dbReference type="Proteomes" id="UP000636800"/>
    </source>
</evidence>
<evidence type="ECO:0000256" key="4">
    <source>
        <dbReference type="SAM" id="SignalP"/>
    </source>
</evidence>
<evidence type="ECO:0000313" key="5">
    <source>
        <dbReference type="EMBL" id="KAG0451062.1"/>
    </source>
</evidence>
<feature type="signal peptide" evidence="4">
    <location>
        <begin position="1"/>
        <end position="24"/>
    </location>
</feature>
<evidence type="ECO:0008006" key="7">
    <source>
        <dbReference type="Google" id="ProtNLM"/>
    </source>
</evidence>
<dbReference type="InterPro" id="IPR037176">
    <property type="entry name" value="Osmotin/thaumatin-like_sf"/>
</dbReference>
<dbReference type="Gene3D" id="2.60.110.10">
    <property type="entry name" value="Thaumatin"/>
    <property type="match status" value="1"/>
</dbReference>
<feature type="disulfide bond" evidence="3">
    <location>
        <begin position="35"/>
        <end position="246"/>
    </location>
</feature>
<reference evidence="5 6" key="1">
    <citation type="journal article" date="2020" name="Nat. Food">
        <title>A phased Vanilla planifolia genome enables genetic improvement of flavour and production.</title>
        <authorList>
            <person name="Hasing T."/>
            <person name="Tang H."/>
            <person name="Brym M."/>
            <person name="Khazi F."/>
            <person name="Huang T."/>
            <person name="Chambers A.H."/>
        </authorList>
    </citation>
    <scope>NUCLEOTIDE SEQUENCE [LARGE SCALE GENOMIC DNA]</scope>
    <source>
        <tissue evidence="5">Leaf</tissue>
    </source>
</reference>
<dbReference type="Proteomes" id="UP000636800">
    <property type="component" value="Unassembled WGS sequence"/>
</dbReference>
<dbReference type="PIRSF" id="PIRSF002703">
    <property type="entry name" value="Thaumatin"/>
    <property type="match status" value="1"/>
</dbReference>
<feature type="disulfide bond" evidence="3">
    <location>
        <begin position="196"/>
        <end position="206"/>
    </location>
</feature>
<keyword evidence="4" id="KW-0732">Signal</keyword>
<feature type="chain" id="PRO_5032371497" description="Thaumatin-like protein" evidence="4">
    <location>
        <begin position="25"/>
        <end position="257"/>
    </location>
</feature>
<evidence type="ECO:0000256" key="3">
    <source>
        <dbReference type="PIRSR" id="PIRSR002703-1"/>
    </source>
</evidence>
<feature type="disulfide bond" evidence="3">
    <location>
        <begin position="158"/>
        <end position="219"/>
    </location>
</feature>
<dbReference type="Pfam" id="PF00314">
    <property type="entry name" value="Thaumatin"/>
    <property type="match status" value="1"/>
</dbReference>
<keyword evidence="2 3" id="KW-1015">Disulfide bond</keyword>
<name>A0A835PIU8_VANPL</name>
<feature type="disulfide bond" evidence="3">
    <location>
        <begin position="83"/>
        <end position="93"/>
    </location>
</feature>
<evidence type="ECO:0000256" key="1">
    <source>
        <dbReference type="ARBA" id="ARBA00010607"/>
    </source>
</evidence>
<dbReference type="SMART" id="SM00205">
    <property type="entry name" value="THN"/>
    <property type="match status" value="1"/>
</dbReference>
<dbReference type="SUPFAM" id="SSF49870">
    <property type="entry name" value="Osmotin, thaumatin-like protein"/>
    <property type="match status" value="1"/>
</dbReference>
<proteinExistence type="inferred from homology"/>
<dbReference type="PROSITE" id="PS51367">
    <property type="entry name" value="THAUMATIN_2"/>
    <property type="match status" value="1"/>
</dbReference>
<feature type="disulfide bond" evidence="3">
    <location>
        <begin position="186"/>
        <end position="195"/>
    </location>
</feature>
<dbReference type="EMBL" id="JADCNL010000078">
    <property type="protein sequence ID" value="KAG0451062.1"/>
    <property type="molecule type" value="Genomic_DNA"/>
</dbReference>
<accession>A0A835PIU8</accession>
<keyword evidence="6" id="KW-1185">Reference proteome</keyword>
<dbReference type="InterPro" id="IPR001938">
    <property type="entry name" value="Thaumatin"/>
</dbReference>
<feature type="disulfide bond" evidence="3">
    <location>
        <begin position="98"/>
        <end position="104"/>
    </location>
</feature>
<dbReference type="PANTHER" id="PTHR31048">
    <property type="entry name" value="OS03G0233200 PROTEIN"/>
    <property type="match status" value="1"/>
</dbReference>
<evidence type="ECO:0000256" key="2">
    <source>
        <dbReference type="ARBA" id="ARBA00023157"/>
    </source>
</evidence>
<gene>
    <name evidence="5" type="ORF">HPP92_026629</name>
</gene>
<protein>
    <recommendedName>
        <fullName evidence="7">Thaumatin-like protein</fullName>
    </recommendedName>
</protein>
<dbReference type="PRINTS" id="PR00347">
    <property type="entry name" value="THAUMATIN"/>
</dbReference>
<sequence>MNHTTSILLGFILSSLLFGFLVQGKNVTFYIRNSCPFLVWPAIAPNVGHPVIADGGFSLPSGDVKRIQAPGTWNGRFWGRTGCDFSSSSSSTCQTGDCQGQLACNGTIGLPPATLVEVSLQEGVDKPSFYDVSLVDGYNLPISVRTRPTDPKCLIRGCNKSVNKVCPQELQVVNKTGDVIACKSACLAFNSDIFCCRGSYKSPQKCKPSVYSKLFKEACPSYFSYAFDAPTPLVSCSPKAFVITFCPSKWSALQYSK</sequence>
<organism evidence="5 6">
    <name type="scientific">Vanilla planifolia</name>
    <name type="common">Vanilla</name>
    <dbReference type="NCBI Taxonomy" id="51239"/>
    <lineage>
        <taxon>Eukaryota</taxon>
        <taxon>Viridiplantae</taxon>
        <taxon>Streptophyta</taxon>
        <taxon>Embryophyta</taxon>
        <taxon>Tracheophyta</taxon>
        <taxon>Spermatophyta</taxon>
        <taxon>Magnoliopsida</taxon>
        <taxon>Liliopsida</taxon>
        <taxon>Asparagales</taxon>
        <taxon>Orchidaceae</taxon>
        <taxon>Vanilloideae</taxon>
        <taxon>Vanilleae</taxon>
        <taxon>Vanilla</taxon>
    </lineage>
</organism>
<dbReference type="OrthoDB" id="654277at2759"/>
<feature type="disulfide bond" evidence="3">
    <location>
        <begin position="153"/>
        <end position="236"/>
    </location>
</feature>
<dbReference type="CDD" id="cd09218">
    <property type="entry name" value="TLP-PA"/>
    <property type="match status" value="1"/>
</dbReference>
<dbReference type="FunFam" id="2.60.110.10:FF:000002">
    <property type="entry name" value="Thaumatin-like protein 1a"/>
    <property type="match status" value="1"/>
</dbReference>
<comment type="caution">
    <text evidence="5">The sequence shown here is derived from an EMBL/GenBank/DDBJ whole genome shotgun (WGS) entry which is preliminary data.</text>
</comment>
<feature type="disulfide bond" evidence="3">
    <location>
        <begin position="166"/>
        <end position="182"/>
    </location>
</feature>
<comment type="similarity">
    <text evidence="1">Belongs to the thaumatin family.</text>
</comment>
<dbReference type="AlphaFoldDB" id="A0A835PIU8"/>